<keyword evidence="3" id="KW-1185">Reference proteome</keyword>
<dbReference type="Proteomes" id="UP001068379">
    <property type="component" value="Unassembled WGS sequence"/>
</dbReference>
<protein>
    <submittedName>
        <fullName evidence="2">Uncharacterized protein</fullName>
    </submittedName>
</protein>
<reference evidence="2" key="1">
    <citation type="submission" date="2022-12" db="EMBL/GenBank/DDBJ databases">
        <title>Bacterial isolates from different developmental stages of Nematostella vectensis.</title>
        <authorList>
            <person name="Fraune S."/>
        </authorList>
    </citation>
    <scope>NUCLEOTIDE SEQUENCE</scope>
    <source>
        <strain evidence="2">G21619-S1</strain>
    </source>
</reference>
<evidence type="ECO:0000256" key="1">
    <source>
        <dbReference type="SAM" id="MobiDB-lite"/>
    </source>
</evidence>
<name>A0ABT4LZK3_9BURK</name>
<feature type="compositionally biased region" description="Basic and acidic residues" evidence="1">
    <location>
        <begin position="12"/>
        <end position="24"/>
    </location>
</feature>
<evidence type="ECO:0000313" key="2">
    <source>
        <dbReference type="EMBL" id="MCZ4328482.1"/>
    </source>
</evidence>
<proteinExistence type="predicted"/>
<comment type="caution">
    <text evidence="2">The sequence shown here is derived from an EMBL/GenBank/DDBJ whole genome shotgun (WGS) entry which is preliminary data.</text>
</comment>
<feature type="region of interest" description="Disordered" evidence="1">
    <location>
        <begin position="1"/>
        <end position="24"/>
    </location>
</feature>
<accession>A0ABT4LZK3</accession>
<dbReference type="RefSeq" id="WP_269355788.1">
    <property type="nucleotide sequence ID" value="NZ_JAPWHE010000001.1"/>
</dbReference>
<dbReference type="EMBL" id="JAPWHE010000001">
    <property type="protein sequence ID" value="MCZ4328482.1"/>
    <property type="molecule type" value="Genomic_DNA"/>
</dbReference>
<sequence length="113" mass="12696">MLTNPITTLDKYTLRQEQDDQRDPLDALKDAETLRTFLNHLRPYLSGPSPDVALRDIMRHLVDVVSNPATSYLLLSRIREDLTAGDVDRALADAQHLVETNGRRAEAALKQAC</sequence>
<evidence type="ECO:0000313" key="3">
    <source>
        <dbReference type="Proteomes" id="UP001068379"/>
    </source>
</evidence>
<organism evidence="2 3">
    <name type="scientific">Castellaniella denitrificans</name>
    <dbReference type="NCBI Taxonomy" id="56119"/>
    <lineage>
        <taxon>Bacteria</taxon>
        <taxon>Pseudomonadati</taxon>
        <taxon>Pseudomonadota</taxon>
        <taxon>Betaproteobacteria</taxon>
        <taxon>Burkholderiales</taxon>
        <taxon>Alcaligenaceae</taxon>
        <taxon>Castellaniella</taxon>
    </lineage>
</organism>
<gene>
    <name evidence="2" type="ORF">O4H32_00755</name>
</gene>